<gene>
    <name evidence="1" type="ORF">PsorP6_017877</name>
</gene>
<comment type="caution">
    <text evidence="1">The sequence shown here is derived from an EMBL/GenBank/DDBJ whole genome shotgun (WGS) entry which is preliminary data.</text>
</comment>
<evidence type="ECO:0000313" key="2">
    <source>
        <dbReference type="Proteomes" id="UP001163321"/>
    </source>
</evidence>
<reference evidence="1 2" key="1">
    <citation type="journal article" date="2022" name="bioRxiv">
        <title>The genome of the oomycete Peronosclerospora sorghi, a cosmopolitan pathogen of maize and sorghum, is inflated with dispersed pseudogenes.</title>
        <authorList>
            <person name="Fletcher K."/>
            <person name="Martin F."/>
            <person name="Isakeit T."/>
            <person name="Cavanaugh K."/>
            <person name="Magill C."/>
            <person name="Michelmore R."/>
        </authorList>
    </citation>
    <scope>NUCLEOTIDE SEQUENCE [LARGE SCALE GENOMIC DNA]</scope>
    <source>
        <strain evidence="1">P6</strain>
    </source>
</reference>
<organism evidence="1 2">
    <name type="scientific">Peronosclerospora sorghi</name>
    <dbReference type="NCBI Taxonomy" id="230839"/>
    <lineage>
        <taxon>Eukaryota</taxon>
        <taxon>Sar</taxon>
        <taxon>Stramenopiles</taxon>
        <taxon>Oomycota</taxon>
        <taxon>Peronosporomycetes</taxon>
        <taxon>Peronosporales</taxon>
        <taxon>Peronosporaceae</taxon>
        <taxon>Peronosclerospora</taxon>
    </lineage>
</organism>
<dbReference type="Proteomes" id="UP001163321">
    <property type="component" value="Chromosome 2"/>
</dbReference>
<accession>A0ACC0WCA3</accession>
<proteinExistence type="predicted"/>
<keyword evidence="2" id="KW-1185">Reference proteome</keyword>
<name>A0ACC0WCA3_9STRA</name>
<dbReference type="EMBL" id="CM047581">
    <property type="protein sequence ID" value="KAI9916419.1"/>
    <property type="molecule type" value="Genomic_DNA"/>
</dbReference>
<evidence type="ECO:0000313" key="1">
    <source>
        <dbReference type="EMBL" id="KAI9916419.1"/>
    </source>
</evidence>
<sequence>MTRACKIEEVFFNVWFRTHPSQVVDLREQLSLPSTSPDEKLHGIVQELGPAEAIKDLVHEASRAEPIDQVAQAQAKVVHSLPPTTPAKIKAEVVDLITSTMYKGFGVKHETNCTERRRGRRVSGTIVYDEDATKMSKVSWDEKMWKRDIEPYLIIFGNALIKIAGRTTTVMGNSKAKKEEHKLRGIYIFYKFKSRPSQEQQPNFFAYNAAFFALLETNQFEKIHPLASYMKSQGMEWDVMTYQNVILSYIRGGAVETAVQILQKEAERIGKTTTCYSEAIAYYDEKRKNPREAVCK</sequence>
<protein>
    <submittedName>
        <fullName evidence="1">Uncharacterized protein</fullName>
    </submittedName>
</protein>